<keyword evidence="4 11" id="KW-1133">Transmembrane helix</keyword>
<keyword evidence="2" id="KW-1003">Cell membrane</keyword>
<feature type="transmembrane region" description="Helical" evidence="11">
    <location>
        <begin position="175"/>
        <end position="198"/>
    </location>
</feature>
<evidence type="ECO:0000256" key="5">
    <source>
        <dbReference type="ARBA" id="ARBA00023040"/>
    </source>
</evidence>
<evidence type="ECO:0000256" key="7">
    <source>
        <dbReference type="ARBA" id="ARBA00023170"/>
    </source>
</evidence>
<evidence type="ECO:0000313" key="13">
    <source>
        <dbReference type="Proteomes" id="UP001652622"/>
    </source>
</evidence>
<dbReference type="InParanoid" id="A0A6P9DHD5"/>
<dbReference type="Proteomes" id="UP001652622">
    <property type="component" value="Unplaced"/>
</dbReference>
<dbReference type="Pfam" id="PF00001">
    <property type="entry name" value="7tm_1"/>
    <property type="match status" value="1"/>
</dbReference>
<evidence type="ECO:0000256" key="2">
    <source>
        <dbReference type="ARBA" id="ARBA00022475"/>
    </source>
</evidence>
<evidence type="ECO:0000256" key="8">
    <source>
        <dbReference type="ARBA" id="ARBA00023180"/>
    </source>
</evidence>
<dbReference type="PROSITE" id="PS50262">
    <property type="entry name" value="G_PROTEIN_RECEP_F1_2"/>
    <property type="match status" value="1"/>
</dbReference>
<dbReference type="InterPro" id="IPR000276">
    <property type="entry name" value="GPCR_Rhodpsn"/>
</dbReference>
<feature type="transmembrane region" description="Helical" evidence="11">
    <location>
        <begin position="12"/>
        <end position="38"/>
    </location>
</feature>
<evidence type="ECO:0000256" key="1">
    <source>
        <dbReference type="ARBA" id="ARBA00004651"/>
    </source>
</evidence>
<dbReference type="RefSeq" id="XP_034295378.1">
    <property type="nucleotide sequence ID" value="XM_034439487.2"/>
</dbReference>
<evidence type="ECO:0000313" key="14">
    <source>
        <dbReference type="RefSeq" id="XP_034295378.1"/>
    </source>
</evidence>
<dbReference type="PRINTS" id="PR00237">
    <property type="entry name" value="GPCRRHODOPSN"/>
</dbReference>
<evidence type="ECO:0000256" key="9">
    <source>
        <dbReference type="ARBA" id="ARBA00023224"/>
    </source>
</evidence>
<feature type="transmembrane region" description="Helical" evidence="11">
    <location>
        <begin position="260"/>
        <end position="282"/>
    </location>
</feature>
<evidence type="ECO:0000256" key="10">
    <source>
        <dbReference type="RuleBase" id="RU000688"/>
    </source>
</evidence>
<dbReference type="GO" id="GO:0005886">
    <property type="term" value="C:plasma membrane"/>
    <property type="evidence" value="ECO:0007669"/>
    <property type="project" value="UniProtKB-SubCell"/>
</dbReference>
<gene>
    <name evidence="14" type="primary">GPR35</name>
</gene>
<feature type="transmembrane region" description="Helical" evidence="11">
    <location>
        <begin position="135"/>
        <end position="155"/>
    </location>
</feature>
<dbReference type="GO" id="GO:0035025">
    <property type="term" value="P:positive regulation of Rho protein signal transduction"/>
    <property type="evidence" value="ECO:0007669"/>
    <property type="project" value="TreeGrafter"/>
</dbReference>
<dbReference type="CTD" id="2859"/>
<name>A0A6P9DHD5_PANGU</name>
<dbReference type="FunFam" id="1.20.1070.10:FF:000142">
    <property type="entry name" value="G protein-coupled receptor 55"/>
    <property type="match status" value="1"/>
</dbReference>
<evidence type="ECO:0000256" key="4">
    <source>
        <dbReference type="ARBA" id="ARBA00022989"/>
    </source>
</evidence>
<evidence type="ECO:0000256" key="3">
    <source>
        <dbReference type="ARBA" id="ARBA00022692"/>
    </source>
</evidence>
<evidence type="ECO:0000259" key="12">
    <source>
        <dbReference type="PROSITE" id="PS50262"/>
    </source>
</evidence>
<dbReference type="GO" id="GO:0004930">
    <property type="term" value="F:G protein-coupled receptor activity"/>
    <property type="evidence" value="ECO:0007669"/>
    <property type="project" value="UniProtKB-KW"/>
</dbReference>
<feature type="domain" description="G-protein coupled receptors family 1 profile" evidence="12">
    <location>
        <begin position="30"/>
        <end position="279"/>
    </location>
</feature>
<keyword evidence="5 10" id="KW-0297">G-protein coupled receptor</keyword>
<keyword evidence="9 10" id="KW-0807">Transducer</keyword>
<proteinExistence type="inferred from homology"/>
<feature type="transmembrane region" description="Helical" evidence="11">
    <location>
        <begin position="102"/>
        <end position="123"/>
    </location>
</feature>
<keyword evidence="6 11" id="KW-0472">Membrane</keyword>
<keyword evidence="13" id="KW-1185">Reference proteome</keyword>
<protein>
    <submittedName>
        <fullName evidence="14">G-protein coupled receptor 35</fullName>
    </submittedName>
</protein>
<accession>A0A6P9DHD5</accession>
<keyword evidence="8" id="KW-0325">Glycoprotein</keyword>
<dbReference type="OMA" id="DGWCLVL"/>
<organism evidence="13 14">
    <name type="scientific">Pantherophis guttatus</name>
    <name type="common">Corn snake</name>
    <name type="synonym">Elaphe guttata</name>
    <dbReference type="NCBI Taxonomy" id="94885"/>
    <lineage>
        <taxon>Eukaryota</taxon>
        <taxon>Metazoa</taxon>
        <taxon>Chordata</taxon>
        <taxon>Craniata</taxon>
        <taxon>Vertebrata</taxon>
        <taxon>Euteleostomi</taxon>
        <taxon>Lepidosauria</taxon>
        <taxon>Squamata</taxon>
        <taxon>Bifurcata</taxon>
        <taxon>Unidentata</taxon>
        <taxon>Episquamata</taxon>
        <taxon>Toxicofera</taxon>
        <taxon>Serpentes</taxon>
        <taxon>Colubroidea</taxon>
        <taxon>Colubridae</taxon>
        <taxon>Colubrinae</taxon>
        <taxon>Pantherophis</taxon>
    </lineage>
</organism>
<dbReference type="InterPro" id="IPR017452">
    <property type="entry name" value="GPCR_Rhodpsn_7TM"/>
</dbReference>
<evidence type="ECO:0000256" key="11">
    <source>
        <dbReference type="SAM" id="Phobius"/>
    </source>
</evidence>
<dbReference type="SUPFAM" id="SSF81321">
    <property type="entry name" value="Family A G protein-coupled receptor-like"/>
    <property type="match status" value="1"/>
</dbReference>
<sequence length="308" mass="35695">MNLSNDTSETSILLAEAIIYVPVFFIGVILNVFALRVFCCKLIQWTETRVYMTNLAITDCLFLFTLPFKLVSNFIYKYKIHTSIYTNKLCMVLESAYFINRYMSIFLITIIALDRYIAITYPLQAKNIRSPLKSALVCGLLWIIIISIELIFMYINNEEDNLCFQTIYRIPSVSSFAVVIWGFFIPLIILSFCSIQIIKKLTRKKKIHLREKKVIQKAINIILANMTTFITCFLPLHVTYFIKFIDFKNATDANLKHNLFLNVAVILANTNCCLDAFCYYFVSQEFQEASILRKTQNQAPENQGTEII</sequence>
<feature type="transmembrane region" description="Helical" evidence="11">
    <location>
        <begin position="218"/>
        <end position="240"/>
    </location>
</feature>
<feature type="transmembrane region" description="Helical" evidence="11">
    <location>
        <begin position="50"/>
        <end position="68"/>
    </location>
</feature>
<dbReference type="AlphaFoldDB" id="A0A6P9DHD5"/>
<dbReference type="Gene3D" id="1.20.1070.10">
    <property type="entry name" value="Rhodopsin 7-helix transmembrane proteins"/>
    <property type="match status" value="1"/>
</dbReference>
<dbReference type="OrthoDB" id="6086428at2759"/>
<dbReference type="PANTHER" id="PTHR24232:SF97">
    <property type="entry name" value="G-PROTEIN COUPLED RECEPTORS FAMILY 1 PROFILE DOMAIN-CONTAINING PROTEIN"/>
    <property type="match status" value="1"/>
</dbReference>
<dbReference type="GeneID" id="117678420"/>
<dbReference type="KEGG" id="pgut:117678420"/>
<dbReference type="PROSITE" id="PS00237">
    <property type="entry name" value="G_PROTEIN_RECEP_F1_1"/>
    <property type="match status" value="1"/>
</dbReference>
<reference evidence="14" key="1">
    <citation type="submission" date="2025-08" db="UniProtKB">
        <authorList>
            <consortium name="RefSeq"/>
        </authorList>
    </citation>
    <scope>IDENTIFICATION</scope>
    <source>
        <tissue evidence="14">Blood</tissue>
    </source>
</reference>
<comment type="subcellular location">
    <subcellularLocation>
        <location evidence="1">Cell membrane</location>
        <topology evidence="1">Multi-pass membrane protein</topology>
    </subcellularLocation>
</comment>
<dbReference type="GO" id="GO:0007200">
    <property type="term" value="P:phospholipase C-activating G protein-coupled receptor signaling pathway"/>
    <property type="evidence" value="ECO:0007669"/>
    <property type="project" value="TreeGrafter"/>
</dbReference>
<keyword evidence="3 10" id="KW-0812">Transmembrane</keyword>
<evidence type="ECO:0000256" key="6">
    <source>
        <dbReference type="ARBA" id="ARBA00023136"/>
    </source>
</evidence>
<keyword evidence="7 10" id="KW-0675">Receptor</keyword>
<dbReference type="PANTHER" id="PTHR24232">
    <property type="entry name" value="G-PROTEIN COUPLED RECEPTOR"/>
    <property type="match status" value="1"/>
</dbReference>
<comment type="similarity">
    <text evidence="10">Belongs to the G-protein coupled receptor 1 family.</text>
</comment>